<gene>
    <name evidence="2" type="ORF">KK078_18865</name>
</gene>
<evidence type="ECO:0000313" key="3">
    <source>
        <dbReference type="Proteomes" id="UP001319180"/>
    </source>
</evidence>
<feature type="transmembrane region" description="Helical" evidence="1">
    <location>
        <begin position="56"/>
        <end position="78"/>
    </location>
</feature>
<keyword evidence="1" id="KW-1133">Transmembrane helix</keyword>
<dbReference type="EMBL" id="JAHESC010000029">
    <property type="protein sequence ID" value="MBT1688640.1"/>
    <property type="molecule type" value="Genomic_DNA"/>
</dbReference>
<keyword evidence="1" id="KW-0812">Transmembrane</keyword>
<keyword evidence="3" id="KW-1185">Reference proteome</keyword>
<feature type="transmembrane region" description="Helical" evidence="1">
    <location>
        <begin position="85"/>
        <end position="104"/>
    </location>
</feature>
<evidence type="ECO:0000256" key="1">
    <source>
        <dbReference type="SAM" id="Phobius"/>
    </source>
</evidence>
<organism evidence="2 3">
    <name type="scientific">Dawidia soli</name>
    <dbReference type="NCBI Taxonomy" id="2782352"/>
    <lineage>
        <taxon>Bacteria</taxon>
        <taxon>Pseudomonadati</taxon>
        <taxon>Bacteroidota</taxon>
        <taxon>Cytophagia</taxon>
        <taxon>Cytophagales</taxon>
        <taxon>Chryseotaleaceae</taxon>
        <taxon>Dawidia</taxon>
    </lineage>
</organism>
<feature type="transmembrane region" description="Helical" evidence="1">
    <location>
        <begin position="9"/>
        <end position="31"/>
    </location>
</feature>
<feature type="transmembrane region" description="Helical" evidence="1">
    <location>
        <begin position="110"/>
        <end position="133"/>
    </location>
</feature>
<reference evidence="2 3" key="1">
    <citation type="submission" date="2021-05" db="EMBL/GenBank/DDBJ databases">
        <title>A Polyphasic approach of four new species of the genus Ohtaekwangia: Ohtaekwangia histidinii sp. nov., Ohtaekwangia cretensis sp. nov., Ohtaekwangia indiensis sp. nov., Ohtaekwangia reichenbachii sp. nov. from diverse environment.</title>
        <authorList>
            <person name="Octaviana S."/>
        </authorList>
    </citation>
    <scope>NUCLEOTIDE SEQUENCE [LARGE SCALE GENOMIC DNA]</scope>
    <source>
        <strain evidence="2 3">PWU37</strain>
    </source>
</reference>
<sequence length="143" mass="15890">MTTSPKPAAWFWIVSILALLWNLMGIMAYIMRVTMTPEALQALPEQERALYTNVPVWATAAFAVAVWGSTLACVLLLIRKKLAMPVFVISFIAILIQMVHSLFISNSIAVYGPGGMIMPVMILVIGLYMILFSRQATSKGWLR</sequence>
<dbReference type="Proteomes" id="UP001319180">
    <property type="component" value="Unassembled WGS sequence"/>
</dbReference>
<dbReference type="RefSeq" id="WP_254091865.1">
    <property type="nucleotide sequence ID" value="NZ_JAHESC010000029.1"/>
</dbReference>
<proteinExistence type="predicted"/>
<name>A0AAP2GJM2_9BACT</name>
<evidence type="ECO:0008006" key="4">
    <source>
        <dbReference type="Google" id="ProtNLM"/>
    </source>
</evidence>
<comment type="caution">
    <text evidence="2">The sequence shown here is derived from an EMBL/GenBank/DDBJ whole genome shotgun (WGS) entry which is preliminary data.</text>
</comment>
<evidence type="ECO:0000313" key="2">
    <source>
        <dbReference type="EMBL" id="MBT1688640.1"/>
    </source>
</evidence>
<protein>
    <recommendedName>
        <fullName evidence="4">Sugar transporter</fullName>
    </recommendedName>
</protein>
<dbReference type="AlphaFoldDB" id="A0AAP2GJM2"/>
<accession>A0AAP2GJM2</accession>
<keyword evidence="1" id="KW-0472">Membrane</keyword>